<evidence type="ECO:0000313" key="4">
    <source>
        <dbReference type="EMBL" id="EME29105.1"/>
    </source>
</evidence>
<organism evidence="4 5">
    <name type="scientific">Galdieria sulphuraria</name>
    <name type="common">Red alga</name>
    <dbReference type="NCBI Taxonomy" id="130081"/>
    <lineage>
        <taxon>Eukaryota</taxon>
        <taxon>Rhodophyta</taxon>
        <taxon>Bangiophyceae</taxon>
        <taxon>Galdieriales</taxon>
        <taxon>Galdieriaceae</taxon>
        <taxon>Galdieria</taxon>
    </lineage>
</organism>
<dbReference type="PANTHER" id="PTHR12857">
    <property type="entry name" value="CXXC MOTIF CONTAINING ZINC BINDING PROTEIN"/>
    <property type="match status" value="1"/>
</dbReference>
<evidence type="ECO:0000256" key="1">
    <source>
        <dbReference type="ARBA" id="ARBA00007818"/>
    </source>
</evidence>
<dbReference type="Proteomes" id="UP000030680">
    <property type="component" value="Unassembled WGS sequence"/>
</dbReference>
<dbReference type="OMA" id="GCNRENS"/>
<accession>M2WYG8</accession>
<dbReference type="eggNOG" id="KOG1296">
    <property type="taxonomic scope" value="Eukaryota"/>
</dbReference>
<keyword evidence="3" id="KW-0862">Zinc</keyword>
<sequence>MQSFKWEWTMPIHCLEIKASCSPNVQNLREENSYIWHLQLQCMQCSEKTGWITVDPSQEMARVRSGICHVLLHCRLCGRQCTITILEEPHVYDKNEEFQQFASFDCRGLEPIDWNPVGTDFIVELNSGVVMRQVSFEEGEYYDYDENQKEQVFITCLEWQWKRV</sequence>
<comment type="similarity">
    <text evidence="1">Belongs to the UPF0587 family.</text>
</comment>
<dbReference type="InterPro" id="IPR008584">
    <property type="entry name" value="CXXC_Zn-binding_euk"/>
</dbReference>
<keyword evidence="5" id="KW-1185">Reference proteome</keyword>
<dbReference type="OrthoDB" id="10248838at2759"/>
<evidence type="ECO:0000256" key="3">
    <source>
        <dbReference type="ARBA" id="ARBA00022833"/>
    </source>
</evidence>
<dbReference type="AlphaFoldDB" id="M2WYG8"/>
<protein>
    <recommendedName>
        <fullName evidence="6">DUF866 domain-containing protein</fullName>
    </recommendedName>
</protein>
<dbReference type="RefSeq" id="XP_005705625.1">
    <property type="nucleotide sequence ID" value="XM_005705568.1"/>
</dbReference>
<dbReference type="GO" id="GO:0008270">
    <property type="term" value="F:zinc ion binding"/>
    <property type="evidence" value="ECO:0007669"/>
    <property type="project" value="TreeGrafter"/>
</dbReference>
<dbReference type="SUPFAM" id="SSF141678">
    <property type="entry name" value="MAL13P1.257-like"/>
    <property type="match status" value="1"/>
</dbReference>
<dbReference type="Gramene" id="EME29105">
    <property type="protein sequence ID" value="EME29105"/>
    <property type="gene ID" value="Gasu_34950"/>
</dbReference>
<evidence type="ECO:0008006" key="6">
    <source>
        <dbReference type="Google" id="ProtNLM"/>
    </source>
</evidence>
<dbReference type="EMBL" id="KB454512">
    <property type="protein sequence ID" value="EME29105.1"/>
    <property type="molecule type" value="Genomic_DNA"/>
</dbReference>
<evidence type="ECO:0000256" key="2">
    <source>
        <dbReference type="ARBA" id="ARBA00022723"/>
    </source>
</evidence>
<name>M2WYG8_GALSU</name>
<keyword evidence="2" id="KW-0479">Metal-binding</keyword>
<dbReference type="GeneID" id="17087928"/>
<gene>
    <name evidence="4" type="ORF">Gasu_34950</name>
</gene>
<reference evidence="5" key="1">
    <citation type="journal article" date="2013" name="Science">
        <title>Gene transfer from bacteria and archaea facilitated evolution of an extremophilic eukaryote.</title>
        <authorList>
            <person name="Schonknecht G."/>
            <person name="Chen W.H."/>
            <person name="Ternes C.M."/>
            <person name="Barbier G.G."/>
            <person name="Shrestha R.P."/>
            <person name="Stanke M."/>
            <person name="Brautigam A."/>
            <person name="Baker B.J."/>
            <person name="Banfield J.F."/>
            <person name="Garavito R.M."/>
            <person name="Carr K."/>
            <person name="Wilkerson C."/>
            <person name="Rensing S.A."/>
            <person name="Gagneul D."/>
            <person name="Dickenson N.E."/>
            <person name="Oesterhelt C."/>
            <person name="Lercher M.J."/>
            <person name="Weber A.P."/>
        </authorList>
    </citation>
    <scope>NUCLEOTIDE SEQUENCE [LARGE SCALE GENOMIC DNA]</scope>
    <source>
        <strain evidence="5">074W</strain>
    </source>
</reference>
<proteinExistence type="inferred from homology"/>
<evidence type="ECO:0000313" key="5">
    <source>
        <dbReference type="Proteomes" id="UP000030680"/>
    </source>
</evidence>
<dbReference type="PANTHER" id="PTHR12857:SF0">
    <property type="entry name" value="CXXC MOTIF CONTAINING ZINC BINDING PROTEIN"/>
    <property type="match status" value="1"/>
</dbReference>
<dbReference type="Pfam" id="PF05907">
    <property type="entry name" value="CXXC_Zn-b_euk"/>
    <property type="match status" value="1"/>
</dbReference>